<protein>
    <recommendedName>
        <fullName evidence="3">Transcriptional regulator</fullName>
    </recommendedName>
</protein>
<dbReference type="EMBL" id="PNQX01000002">
    <property type="protein sequence ID" value="PMQ19175.1"/>
    <property type="molecule type" value="Genomic_DNA"/>
</dbReference>
<dbReference type="AlphaFoldDB" id="A0A2N7RZ55"/>
<evidence type="ECO:0000313" key="1">
    <source>
        <dbReference type="EMBL" id="PMQ19175.1"/>
    </source>
</evidence>
<accession>A0A2N7RZ55</accession>
<evidence type="ECO:0000313" key="2">
    <source>
        <dbReference type="Proteomes" id="UP000235739"/>
    </source>
</evidence>
<organism evidence="1 2">
    <name type="scientific">Glutamicibacter arilaitensis</name>
    <dbReference type="NCBI Taxonomy" id="256701"/>
    <lineage>
        <taxon>Bacteria</taxon>
        <taxon>Bacillati</taxon>
        <taxon>Actinomycetota</taxon>
        <taxon>Actinomycetes</taxon>
        <taxon>Micrococcales</taxon>
        <taxon>Micrococcaceae</taxon>
        <taxon>Glutamicibacter</taxon>
    </lineage>
</organism>
<dbReference type="Proteomes" id="UP000235739">
    <property type="component" value="Unassembled WGS sequence"/>
</dbReference>
<proteinExistence type="predicted"/>
<name>A0A2N7RZ55_9MICC</name>
<evidence type="ECO:0008006" key="3">
    <source>
        <dbReference type="Google" id="ProtNLM"/>
    </source>
</evidence>
<gene>
    <name evidence="1" type="ORF">CIK84_10650</name>
</gene>
<sequence length="333" mass="36425">MGVSMDIDVVSLLRDLDFSIEEGMSARSWLLRSPEKSSFLVSVAPAVQRVTARMIRKIPIHRGSPVRPLLVGDTATESVLEQAIAGQVDVLTHQPLRVILSGKVFTPEDASPAPARRKLTSGRRAWGRWAIERCLLLADTPMHQSEIAEYVGVSQQMVSRVCKDLGPLATRTVDGVEILEPVKLLERWERKYPGAGGQRFGWYGLDPIVQQTQKAFDEAQLLDARPLVSGDVAADRLMPWKLPTRGLIYVDSPVDLAGCGFVPAPLDEATLVTCIPEDPTVWRLTGIGAFPIYADIELADAALAYWDVLNGHDVDSQEAAEQLAALITVTLSP</sequence>
<reference evidence="1 2" key="1">
    <citation type="journal article" date="2017" name="Elife">
        <title>Extensive horizontal gene transfer in cheese-associated bacteria.</title>
        <authorList>
            <person name="Bonham K.S."/>
            <person name="Wolfe B.E."/>
            <person name="Dutton R.J."/>
        </authorList>
    </citation>
    <scope>NUCLEOTIDE SEQUENCE [LARGE SCALE GENOMIC DNA]</scope>
    <source>
        <strain evidence="1 2">JB182</strain>
    </source>
</reference>
<comment type="caution">
    <text evidence="1">The sequence shown here is derived from an EMBL/GenBank/DDBJ whole genome shotgun (WGS) entry which is preliminary data.</text>
</comment>